<dbReference type="InterPro" id="IPR041522">
    <property type="entry name" value="CdaR_GGDEF"/>
</dbReference>
<dbReference type="InterPro" id="IPR025736">
    <property type="entry name" value="PucR_C-HTH_dom"/>
</dbReference>
<dbReference type="Proteomes" id="UP000198937">
    <property type="component" value="Unassembled WGS sequence"/>
</dbReference>
<dbReference type="SUPFAM" id="SSF46689">
    <property type="entry name" value="Homeodomain-like"/>
    <property type="match status" value="1"/>
</dbReference>
<evidence type="ECO:0000256" key="1">
    <source>
        <dbReference type="ARBA" id="ARBA00006754"/>
    </source>
</evidence>
<sequence length="410" mass="45565">MQGELQRIVDAVAARVGRPALIEDRRQRVVVYSEHDGPMDEVRRMSILRRQTTPEVIAWFRDMGVLTAREPVRTPAYGDLDLLPRVCVPIWHDELLLGFVWFIDVDETMTDADIATATSAFADLSLALYRENLLGELASQRETEATRTLLVESRQAREHAARALLEEGRVAGDGPTTALVAQLVARDGAQPDEVARIALEQALVTTRRWLGVRESLHLVWHDHGVLLTLGGRVAGRPGPEAAAGHLDEALRHATRGLATIDRTVTGIGEHRPRLLDAVQSYQEAAQAARVAVQLPALGRVVSWSNLGIYRVLSRLDGPQLDIAGVHPGLERLLRDDSYQVLLETLEAYLDLAGNAHATAERLRLHRTTLYYRLQRVEQLAQTDLKDGNERLCLHLAMKLGRLTGHFRGAE</sequence>
<gene>
    <name evidence="4" type="ORF">GA0070617_2958</name>
</gene>
<accession>A0A1C6UN36</accession>
<evidence type="ECO:0000259" key="3">
    <source>
        <dbReference type="Pfam" id="PF17853"/>
    </source>
</evidence>
<dbReference type="InterPro" id="IPR051448">
    <property type="entry name" value="CdaR-like_regulators"/>
</dbReference>
<dbReference type="PANTHER" id="PTHR33744">
    <property type="entry name" value="CARBOHYDRATE DIACID REGULATOR"/>
    <property type="match status" value="1"/>
</dbReference>
<feature type="domain" description="CdaR GGDEF-like" evidence="3">
    <location>
        <begin position="158"/>
        <end position="290"/>
    </location>
</feature>
<dbReference type="EMBL" id="FMIA01000002">
    <property type="protein sequence ID" value="SCL55436.1"/>
    <property type="molecule type" value="Genomic_DNA"/>
</dbReference>
<name>A0A1C6UN36_9ACTN</name>
<keyword evidence="5" id="KW-1185">Reference proteome</keyword>
<dbReference type="Pfam" id="PF13556">
    <property type="entry name" value="HTH_30"/>
    <property type="match status" value="1"/>
</dbReference>
<dbReference type="InterPro" id="IPR009057">
    <property type="entry name" value="Homeodomain-like_sf"/>
</dbReference>
<dbReference type="InterPro" id="IPR042070">
    <property type="entry name" value="PucR_C-HTH_sf"/>
</dbReference>
<proteinExistence type="inferred from homology"/>
<reference evidence="5" key="1">
    <citation type="submission" date="2016-06" db="EMBL/GenBank/DDBJ databases">
        <authorList>
            <person name="Varghese N."/>
            <person name="Submissions Spin"/>
        </authorList>
    </citation>
    <scope>NUCLEOTIDE SEQUENCE [LARGE SCALE GENOMIC DNA]</scope>
    <source>
        <strain evidence="5">DSM 45577</strain>
    </source>
</reference>
<evidence type="ECO:0000313" key="4">
    <source>
        <dbReference type="EMBL" id="SCL55436.1"/>
    </source>
</evidence>
<protein>
    <submittedName>
        <fullName evidence="4">DNA-binding transcriptional regulator, PucR family</fullName>
    </submittedName>
</protein>
<evidence type="ECO:0000313" key="5">
    <source>
        <dbReference type="Proteomes" id="UP000198937"/>
    </source>
</evidence>
<dbReference type="Pfam" id="PF17853">
    <property type="entry name" value="GGDEF_2"/>
    <property type="match status" value="1"/>
</dbReference>
<dbReference type="Gene3D" id="1.10.10.2840">
    <property type="entry name" value="PucR C-terminal helix-turn-helix domain"/>
    <property type="match status" value="1"/>
</dbReference>
<feature type="domain" description="PucR C-terminal helix-turn-helix" evidence="2">
    <location>
        <begin position="341"/>
        <end position="398"/>
    </location>
</feature>
<dbReference type="PANTHER" id="PTHR33744:SF17">
    <property type="entry name" value="CONSERVED PROTEIN"/>
    <property type="match status" value="1"/>
</dbReference>
<dbReference type="STRING" id="683228.GA0070617_2958"/>
<comment type="similarity">
    <text evidence="1">Belongs to the CdaR family.</text>
</comment>
<keyword evidence="4" id="KW-0238">DNA-binding</keyword>
<dbReference type="AlphaFoldDB" id="A0A1C6UN36"/>
<organism evidence="4 5">
    <name type="scientific">Micromonospora yangpuensis</name>
    <dbReference type="NCBI Taxonomy" id="683228"/>
    <lineage>
        <taxon>Bacteria</taxon>
        <taxon>Bacillati</taxon>
        <taxon>Actinomycetota</taxon>
        <taxon>Actinomycetes</taxon>
        <taxon>Micromonosporales</taxon>
        <taxon>Micromonosporaceae</taxon>
        <taxon>Micromonospora</taxon>
    </lineage>
</organism>
<evidence type="ECO:0000259" key="2">
    <source>
        <dbReference type="Pfam" id="PF13556"/>
    </source>
</evidence>
<dbReference type="GO" id="GO:0003677">
    <property type="term" value="F:DNA binding"/>
    <property type="evidence" value="ECO:0007669"/>
    <property type="project" value="UniProtKB-KW"/>
</dbReference>